<dbReference type="PROSITE" id="PS50883">
    <property type="entry name" value="EAL"/>
    <property type="match status" value="1"/>
</dbReference>
<dbReference type="SMART" id="SM00086">
    <property type="entry name" value="PAC"/>
    <property type="match status" value="1"/>
</dbReference>
<dbReference type="AlphaFoldDB" id="D5RK38"/>
<gene>
    <name evidence="4" type="ORF">HMPREF0731_1448</name>
</gene>
<dbReference type="InterPro" id="IPR000160">
    <property type="entry name" value="GGDEF_dom"/>
</dbReference>
<dbReference type="SMART" id="SM00267">
    <property type="entry name" value="GGDEF"/>
    <property type="match status" value="1"/>
</dbReference>
<dbReference type="CDD" id="cd01948">
    <property type="entry name" value="EAL"/>
    <property type="match status" value="1"/>
</dbReference>
<dbReference type="Pfam" id="PF00990">
    <property type="entry name" value="GGDEF"/>
    <property type="match status" value="1"/>
</dbReference>
<dbReference type="Pfam" id="PF00563">
    <property type="entry name" value="EAL"/>
    <property type="match status" value="1"/>
</dbReference>
<dbReference type="PANTHER" id="PTHR44757">
    <property type="entry name" value="DIGUANYLATE CYCLASE DGCP"/>
    <property type="match status" value="1"/>
</dbReference>
<dbReference type="HOGENOM" id="CLU_000445_70_34_5"/>
<organism evidence="4 5">
    <name type="scientific">Pseudoroseomonas cervicalis ATCC 49957</name>
    <dbReference type="NCBI Taxonomy" id="525371"/>
    <lineage>
        <taxon>Bacteria</taxon>
        <taxon>Pseudomonadati</taxon>
        <taxon>Pseudomonadota</taxon>
        <taxon>Alphaproteobacteria</taxon>
        <taxon>Acetobacterales</taxon>
        <taxon>Roseomonadaceae</taxon>
        <taxon>Roseomonas</taxon>
    </lineage>
</organism>
<dbReference type="SMART" id="SM00065">
    <property type="entry name" value="GAF"/>
    <property type="match status" value="1"/>
</dbReference>
<dbReference type="RefSeq" id="WP_007005297.1">
    <property type="nucleotide sequence ID" value="NZ_GG770781.1"/>
</dbReference>
<dbReference type="Pfam" id="PF01590">
    <property type="entry name" value="GAF"/>
    <property type="match status" value="1"/>
</dbReference>
<dbReference type="Pfam" id="PF08447">
    <property type="entry name" value="PAS_3"/>
    <property type="match status" value="1"/>
</dbReference>
<feature type="domain" description="PAC" evidence="1">
    <location>
        <begin position="260"/>
        <end position="312"/>
    </location>
</feature>
<dbReference type="Gene3D" id="3.30.450.20">
    <property type="entry name" value="PAS domain"/>
    <property type="match status" value="1"/>
</dbReference>
<dbReference type="InterPro" id="IPR029787">
    <property type="entry name" value="Nucleotide_cyclase"/>
</dbReference>
<dbReference type="Gene3D" id="2.10.70.100">
    <property type="match status" value="1"/>
</dbReference>
<comment type="caution">
    <text evidence="4">The sequence shown here is derived from an EMBL/GenBank/DDBJ whole genome shotgun (WGS) entry which is preliminary data.</text>
</comment>
<dbReference type="InterPro" id="IPR043128">
    <property type="entry name" value="Rev_trsase/Diguanyl_cyclase"/>
</dbReference>
<dbReference type="SUPFAM" id="SSF55781">
    <property type="entry name" value="GAF domain-like"/>
    <property type="match status" value="1"/>
</dbReference>
<name>D5RK38_9PROT</name>
<dbReference type="InterPro" id="IPR003018">
    <property type="entry name" value="GAF"/>
</dbReference>
<evidence type="ECO:0000259" key="2">
    <source>
        <dbReference type="PROSITE" id="PS50883"/>
    </source>
</evidence>
<dbReference type="InterPro" id="IPR001610">
    <property type="entry name" value="PAC"/>
</dbReference>
<dbReference type="NCBIfam" id="TIGR00254">
    <property type="entry name" value="GGDEF"/>
    <property type="match status" value="1"/>
</dbReference>
<keyword evidence="5" id="KW-1185">Reference proteome</keyword>
<feature type="domain" description="EAL" evidence="2">
    <location>
        <begin position="484"/>
        <end position="739"/>
    </location>
</feature>
<reference evidence="4 5" key="1">
    <citation type="submission" date="2010-04" db="EMBL/GenBank/DDBJ databases">
        <authorList>
            <person name="Qin X."/>
            <person name="Bachman B."/>
            <person name="Battles P."/>
            <person name="Bell A."/>
            <person name="Bess C."/>
            <person name="Bickham C."/>
            <person name="Chaboub L."/>
            <person name="Chen D."/>
            <person name="Coyle M."/>
            <person name="Deiros D.R."/>
            <person name="Dinh H."/>
            <person name="Forbes L."/>
            <person name="Fowler G."/>
            <person name="Francisco L."/>
            <person name="Fu Q."/>
            <person name="Gubbala S."/>
            <person name="Hale W."/>
            <person name="Han Y."/>
            <person name="Hemphill L."/>
            <person name="Highlander S.K."/>
            <person name="Hirani K."/>
            <person name="Hogues M."/>
            <person name="Jackson L."/>
            <person name="Jakkamsetti A."/>
            <person name="Javaid M."/>
            <person name="Jiang H."/>
            <person name="Korchina V."/>
            <person name="Kovar C."/>
            <person name="Lara F."/>
            <person name="Lee S."/>
            <person name="Mata R."/>
            <person name="Mathew T."/>
            <person name="Moen C."/>
            <person name="Morales K."/>
            <person name="Munidasa M."/>
            <person name="Nazareth L."/>
            <person name="Ngo R."/>
            <person name="Nguyen L."/>
            <person name="Okwuonu G."/>
            <person name="Ongeri F."/>
            <person name="Patil S."/>
            <person name="Petrosino J."/>
            <person name="Pham C."/>
            <person name="Pham P."/>
            <person name="Pu L.-L."/>
            <person name="Puazo M."/>
            <person name="Raj R."/>
            <person name="Reid J."/>
            <person name="Rouhana J."/>
            <person name="Saada N."/>
            <person name="Shang Y."/>
            <person name="Simmons D."/>
            <person name="Thornton R."/>
            <person name="Warren J."/>
            <person name="Weissenberger G."/>
            <person name="Zhang J."/>
            <person name="Zhang L."/>
            <person name="Zhou C."/>
            <person name="Zhu D."/>
            <person name="Muzny D."/>
            <person name="Worley K."/>
            <person name="Gibbs R."/>
        </authorList>
    </citation>
    <scope>NUCLEOTIDE SEQUENCE [LARGE SCALE GENOMIC DNA]</scope>
    <source>
        <strain evidence="4 5">ATCC 49957</strain>
    </source>
</reference>
<dbReference type="Gene3D" id="3.30.450.40">
    <property type="match status" value="1"/>
</dbReference>
<dbReference type="InterPro" id="IPR001633">
    <property type="entry name" value="EAL_dom"/>
</dbReference>
<dbReference type="SMART" id="SM00052">
    <property type="entry name" value="EAL"/>
    <property type="match status" value="1"/>
</dbReference>
<dbReference type="OrthoDB" id="9814202at2"/>
<protein>
    <submittedName>
        <fullName evidence="4">Diguanylate cyclase (GGDEF) domain protein</fullName>
    </submittedName>
</protein>
<dbReference type="InterPro" id="IPR013655">
    <property type="entry name" value="PAS_fold_3"/>
</dbReference>
<proteinExistence type="predicted"/>
<dbReference type="InterPro" id="IPR035965">
    <property type="entry name" value="PAS-like_dom_sf"/>
</dbReference>
<dbReference type="EMBL" id="ADVL01000239">
    <property type="protein sequence ID" value="EFH12320.1"/>
    <property type="molecule type" value="Genomic_DNA"/>
</dbReference>
<dbReference type="PANTHER" id="PTHR44757:SF2">
    <property type="entry name" value="BIOFILM ARCHITECTURE MAINTENANCE PROTEIN MBAA"/>
    <property type="match status" value="1"/>
</dbReference>
<sequence>MTPPDRSSPLRAEADRLAALHRLRLMDTAPSPDFDAVVALAARHFDCPLAMLILVDRDRQWAKATYGVPGWDSPREHSVCHWTIQGEDVLAIEDLQRDPRFHDLPAVTGSPGLRFYAGLPLPVEGSNIGTLCLLDRQPRRFGEAERDALRQFGLLAQGLLLAQSQARRAEAAAQETRSLAALSARKTRLLQQTERLAQLGGWELSRQGDGPLWSDEVFRIHELPFGHPVTITGALLHYPPGDRERVAAAIEAIFAEGRTAELEADFVTATGRLRRIRLSGEPERDQQGQVVRAVGLIQDITEAWQLRQRLQLLAMQDPLTGLANRAQLLQRLEAALQQTPPGGALALLLLDLDNFQDLNDRHGHLQGDALLRGIAGKLLASAGGQGMAARTGSDEFALLLPVTDEAGARQRAELVGEALRQPLLLEGVPVGVSASIGVALGPRDGDTGEMLMRQADIALSHGRRLGRGRVTLFSPEIAQRFLARREAIELVRLALHEGWVRPFYQPKLRMADGRRCGFEALVRILPPDGRVLGPGQFWAALQEEETARLLGQHMLRAVCADLRRWREAGLAPVRAGLNVSEADFIGGGLAQNVMAQLALLDLPPSALTIEVTETVLLSEAAPAVIGALSRLHAGGIAISLDDFGTGHASLAHLRDFPIQELKIDQSFVARLEEDARNGRIIGSIVELAHGLGLRVVAEGVETAAQHAALQRLGCDEGQGFLYGRPMPAARAEAWLRGEAAAP</sequence>
<dbReference type="SUPFAM" id="SSF55785">
    <property type="entry name" value="PYP-like sensor domain (PAS domain)"/>
    <property type="match status" value="1"/>
</dbReference>
<dbReference type="Gene3D" id="3.30.70.270">
    <property type="match status" value="1"/>
</dbReference>
<dbReference type="InterPro" id="IPR052155">
    <property type="entry name" value="Biofilm_reg_signaling"/>
</dbReference>
<dbReference type="SUPFAM" id="SSF141868">
    <property type="entry name" value="EAL domain-like"/>
    <property type="match status" value="1"/>
</dbReference>
<dbReference type="CDD" id="cd01949">
    <property type="entry name" value="GGDEF"/>
    <property type="match status" value="1"/>
</dbReference>
<dbReference type="InterPro" id="IPR000700">
    <property type="entry name" value="PAS-assoc_C"/>
</dbReference>
<dbReference type="SUPFAM" id="SSF55073">
    <property type="entry name" value="Nucleotide cyclase"/>
    <property type="match status" value="1"/>
</dbReference>
<dbReference type="Proteomes" id="UP000005324">
    <property type="component" value="Unassembled WGS sequence"/>
</dbReference>
<dbReference type="InterPro" id="IPR035919">
    <property type="entry name" value="EAL_sf"/>
</dbReference>
<evidence type="ECO:0000313" key="5">
    <source>
        <dbReference type="Proteomes" id="UP000005324"/>
    </source>
</evidence>
<evidence type="ECO:0000313" key="4">
    <source>
        <dbReference type="EMBL" id="EFH12320.1"/>
    </source>
</evidence>
<feature type="domain" description="GGDEF" evidence="3">
    <location>
        <begin position="343"/>
        <end position="475"/>
    </location>
</feature>
<dbReference type="Gene3D" id="3.20.20.450">
    <property type="entry name" value="EAL domain"/>
    <property type="match status" value="1"/>
</dbReference>
<accession>D5RK38</accession>
<dbReference type="PROSITE" id="PS50113">
    <property type="entry name" value="PAC"/>
    <property type="match status" value="1"/>
</dbReference>
<evidence type="ECO:0000259" key="1">
    <source>
        <dbReference type="PROSITE" id="PS50113"/>
    </source>
</evidence>
<evidence type="ECO:0000259" key="3">
    <source>
        <dbReference type="PROSITE" id="PS50887"/>
    </source>
</evidence>
<dbReference type="InterPro" id="IPR029016">
    <property type="entry name" value="GAF-like_dom_sf"/>
</dbReference>
<dbReference type="PROSITE" id="PS50887">
    <property type="entry name" value="GGDEF"/>
    <property type="match status" value="1"/>
</dbReference>